<keyword evidence="3 6" id="KW-0812">Transmembrane</keyword>
<dbReference type="InterPro" id="IPR052027">
    <property type="entry name" value="PspC"/>
</dbReference>
<dbReference type="PANTHER" id="PTHR33885">
    <property type="entry name" value="PHAGE SHOCK PROTEIN C"/>
    <property type="match status" value="1"/>
</dbReference>
<dbReference type="Pfam" id="PF04024">
    <property type="entry name" value="PspC"/>
    <property type="match status" value="1"/>
</dbReference>
<comment type="subcellular location">
    <subcellularLocation>
        <location evidence="1">Cell membrane</location>
        <topology evidence="1">Single-pass membrane protein</topology>
    </subcellularLocation>
</comment>
<dbReference type="Proteomes" id="UP000470404">
    <property type="component" value="Unassembled WGS sequence"/>
</dbReference>
<organism evidence="9 10">
    <name type="scientific">Amycolatopsis rubida</name>
    <dbReference type="NCBI Taxonomy" id="112413"/>
    <lineage>
        <taxon>Bacteria</taxon>
        <taxon>Bacillati</taxon>
        <taxon>Actinomycetota</taxon>
        <taxon>Actinomycetes</taxon>
        <taxon>Pseudonocardiales</taxon>
        <taxon>Pseudonocardiaceae</taxon>
        <taxon>Amycolatopsis</taxon>
    </lineage>
</organism>
<name>A0A1I5GR28_9PSEU</name>
<dbReference type="EMBL" id="FOWC01000001">
    <property type="protein sequence ID" value="SFO38021.1"/>
    <property type="molecule type" value="Genomic_DNA"/>
</dbReference>
<dbReference type="GO" id="GO:0005886">
    <property type="term" value="C:plasma membrane"/>
    <property type="evidence" value="ECO:0007669"/>
    <property type="project" value="UniProtKB-SubCell"/>
</dbReference>
<evidence type="ECO:0000256" key="3">
    <source>
        <dbReference type="ARBA" id="ARBA00022692"/>
    </source>
</evidence>
<evidence type="ECO:0000256" key="2">
    <source>
        <dbReference type="ARBA" id="ARBA00022475"/>
    </source>
</evidence>
<dbReference type="InterPro" id="IPR007168">
    <property type="entry name" value="Phageshock_PspC_N"/>
</dbReference>
<evidence type="ECO:0000313" key="9">
    <source>
        <dbReference type="EMBL" id="SFO38021.1"/>
    </source>
</evidence>
<evidence type="ECO:0000313" key="8">
    <source>
        <dbReference type="EMBL" id="NEC60426.1"/>
    </source>
</evidence>
<dbReference type="Proteomes" id="UP000199137">
    <property type="component" value="Unassembled WGS sequence"/>
</dbReference>
<feature type="domain" description="Phage shock protein PspC N-terminal" evidence="7">
    <location>
        <begin position="11"/>
        <end position="68"/>
    </location>
</feature>
<evidence type="ECO:0000313" key="11">
    <source>
        <dbReference type="Proteomes" id="UP000470404"/>
    </source>
</evidence>
<evidence type="ECO:0000259" key="7">
    <source>
        <dbReference type="Pfam" id="PF04024"/>
    </source>
</evidence>
<reference evidence="8 11" key="2">
    <citation type="submission" date="2020-01" db="EMBL/GenBank/DDBJ databases">
        <title>Insect and environment-associated Actinomycetes.</title>
        <authorList>
            <person name="Currrie C."/>
            <person name="Chevrette M."/>
            <person name="Carlson C."/>
            <person name="Stubbendieck R."/>
            <person name="Wendt-Pienkowski E."/>
        </authorList>
    </citation>
    <scope>NUCLEOTIDE SEQUENCE [LARGE SCALE GENOMIC DNA]</scope>
    <source>
        <strain evidence="8 11">SID8386</strain>
    </source>
</reference>
<keyword evidence="2" id="KW-1003">Cell membrane</keyword>
<dbReference type="AlphaFoldDB" id="A0A1I5GR28"/>
<dbReference type="RefSeq" id="WP_037807882.1">
    <property type="nucleotide sequence ID" value="NZ_FOWC01000001.1"/>
</dbReference>
<keyword evidence="5 6" id="KW-0472">Membrane</keyword>
<reference evidence="9 10" key="1">
    <citation type="submission" date="2016-10" db="EMBL/GenBank/DDBJ databases">
        <authorList>
            <person name="de Groot N.N."/>
        </authorList>
    </citation>
    <scope>NUCLEOTIDE SEQUENCE [LARGE SCALE GENOMIC DNA]</scope>
    <source>
        <strain evidence="9 10">DSM 44637</strain>
    </source>
</reference>
<protein>
    <submittedName>
        <fullName evidence="9">Phage shock protein C (PspC) family protein</fullName>
    </submittedName>
    <submittedName>
        <fullName evidence="8">PspC domain-containing protein</fullName>
    </submittedName>
</protein>
<evidence type="ECO:0000256" key="1">
    <source>
        <dbReference type="ARBA" id="ARBA00004162"/>
    </source>
</evidence>
<evidence type="ECO:0000256" key="4">
    <source>
        <dbReference type="ARBA" id="ARBA00022989"/>
    </source>
</evidence>
<evidence type="ECO:0000256" key="6">
    <source>
        <dbReference type="SAM" id="Phobius"/>
    </source>
</evidence>
<gene>
    <name evidence="8" type="ORF">G3I59_33785</name>
    <name evidence="9" type="ORF">SAMN05421854_1011744</name>
</gene>
<sequence length="69" mass="7162">MTDNVQAAPAKKIFRSRSDRMLTGVCGGWANYLNVDPSMVRIAAVAGAVLSAGVILPVYAAAAVLTPED</sequence>
<feature type="transmembrane region" description="Helical" evidence="6">
    <location>
        <begin position="42"/>
        <end position="65"/>
    </location>
</feature>
<evidence type="ECO:0000256" key="5">
    <source>
        <dbReference type="ARBA" id="ARBA00023136"/>
    </source>
</evidence>
<dbReference type="EMBL" id="JAAGNC010000170">
    <property type="protein sequence ID" value="NEC60426.1"/>
    <property type="molecule type" value="Genomic_DNA"/>
</dbReference>
<keyword evidence="4 6" id="KW-1133">Transmembrane helix</keyword>
<accession>A0A1I5GR28</accession>
<dbReference type="PANTHER" id="PTHR33885:SF3">
    <property type="entry name" value="PHAGE SHOCK PROTEIN C"/>
    <property type="match status" value="1"/>
</dbReference>
<dbReference type="STRING" id="112413.SAMN05421854_1011744"/>
<proteinExistence type="predicted"/>
<keyword evidence="11" id="KW-1185">Reference proteome</keyword>
<evidence type="ECO:0000313" key="10">
    <source>
        <dbReference type="Proteomes" id="UP000199137"/>
    </source>
</evidence>